<feature type="domain" description="HhH-GPD" evidence="13">
    <location>
        <begin position="44"/>
        <end position="191"/>
    </location>
</feature>
<dbReference type="Gene3D" id="1.10.340.30">
    <property type="entry name" value="Hypothetical protein, domain 2"/>
    <property type="match status" value="1"/>
</dbReference>
<keyword evidence="2 12" id="KW-0004">4Fe-4S</keyword>
<reference evidence="14 15" key="1">
    <citation type="submission" date="2018-01" db="EMBL/GenBank/DDBJ databases">
        <title>Metagenomic assembled genomes from two thermal pools in the Uzon Caldera, Kamchatka, Russia.</title>
        <authorList>
            <person name="Wilkins L."/>
            <person name="Ettinger C."/>
        </authorList>
    </citation>
    <scope>NUCLEOTIDE SEQUENCE [LARGE SCALE GENOMIC DNA]</scope>
    <source>
        <strain evidence="14">ARK-10</strain>
    </source>
</reference>
<evidence type="ECO:0000256" key="6">
    <source>
        <dbReference type="ARBA" id="ARBA00023004"/>
    </source>
</evidence>
<dbReference type="FunFam" id="1.10.340.30:FF:000001">
    <property type="entry name" value="Endonuclease III"/>
    <property type="match status" value="1"/>
</dbReference>
<dbReference type="GO" id="GO:0006285">
    <property type="term" value="P:base-excision repair, AP site formation"/>
    <property type="evidence" value="ECO:0007669"/>
    <property type="project" value="TreeGrafter"/>
</dbReference>
<dbReference type="EC" id="4.2.99.18" evidence="12"/>
<dbReference type="InterPro" id="IPR000445">
    <property type="entry name" value="HhH_motif"/>
</dbReference>
<evidence type="ECO:0000256" key="10">
    <source>
        <dbReference type="ARBA" id="ARBA00023239"/>
    </source>
</evidence>
<dbReference type="InterPro" id="IPR004035">
    <property type="entry name" value="Endouclease-III_FeS-bd_BS"/>
</dbReference>
<dbReference type="GO" id="GO:0051539">
    <property type="term" value="F:4 iron, 4 sulfur cluster binding"/>
    <property type="evidence" value="ECO:0007669"/>
    <property type="project" value="UniProtKB-UniRule"/>
</dbReference>
<dbReference type="GO" id="GO:0003677">
    <property type="term" value="F:DNA binding"/>
    <property type="evidence" value="ECO:0007669"/>
    <property type="project" value="UniProtKB-UniRule"/>
</dbReference>
<protein>
    <recommendedName>
        <fullName evidence="12">Endonuclease III</fullName>
        <ecNumber evidence="12">4.2.99.18</ecNumber>
    </recommendedName>
    <alternativeName>
        <fullName evidence="12">DNA-(apurinic or apyrimidinic site) lyase</fullName>
    </alternativeName>
</protein>
<keyword evidence="3 12" id="KW-0479">Metal-binding</keyword>
<name>A0A2J6X9J0_9BACT</name>
<dbReference type="GO" id="GO:0140078">
    <property type="term" value="F:class I DNA-(apurinic or apyrimidinic site) endonuclease activity"/>
    <property type="evidence" value="ECO:0007669"/>
    <property type="project" value="UniProtKB-EC"/>
</dbReference>
<evidence type="ECO:0000256" key="4">
    <source>
        <dbReference type="ARBA" id="ARBA00022763"/>
    </source>
</evidence>
<keyword evidence="6 12" id="KW-0408">Iron</keyword>
<dbReference type="EMBL" id="PNIX01000036">
    <property type="protein sequence ID" value="PMP84121.1"/>
    <property type="molecule type" value="Genomic_DNA"/>
</dbReference>
<evidence type="ECO:0000256" key="7">
    <source>
        <dbReference type="ARBA" id="ARBA00023014"/>
    </source>
</evidence>
<sequence length="218" mass="25122">MKNYNFELIIPKLEKFVKDLGVPVVTRIKEKEADPFKILIGTILSLRTKDETTEQAAKRLFEVIKTPHDLVKLSEEEIEKLIYPVGFYKRKAKQIKEIAWTLIQKYGGRVPNDLEELLKMKGVGRKTANLVITEAFDDYGICVDTHVHRISNRLGWVKTKTPEQTEMELRKILPKKYWKTINPILVTFGQNICKPVSPLCSKCPIKELCPKIGVTKSR</sequence>
<dbReference type="InterPro" id="IPR023170">
    <property type="entry name" value="HhH_base_excis_C"/>
</dbReference>
<evidence type="ECO:0000256" key="5">
    <source>
        <dbReference type="ARBA" id="ARBA00022801"/>
    </source>
</evidence>
<accession>A0A2J6X9J0</accession>
<dbReference type="InterPro" id="IPR003651">
    <property type="entry name" value="Endonuclease3_FeS-loop_motif"/>
</dbReference>
<keyword evidence="4 12" id="KW-0227">DNA damage</keyword>
<feature type="binding site" evidence="12">
    <location>
        <position position="200"/>
    </location>
    <ligand>
        <name>[4Fe-4S] cluster</name>
        <dbReference type="ChEBI" id="CHEBI:49883"/>
    </ligand>
</feature>
<comment type="caution">
    <text evidence="14">The sequence shown here is derived from an EMBL/GenBank/DDBJ whole genome shotgun (WGS) entry which is preliminary data.</text>
</comment>
<dbReference type="Gene3D" id="1.10.1670.10">
    <property type="entry name" value="Helix-hairpin-Helix base-excision DNA repair enzymes (C-terminal)"/>
    <property type="match status" value="1"/>
</dbReference>
<gene>
    <name evidence="12" type="primary">nth</name>
    <name evidence="14" type="ORF">C0175_00640</name>
</gene>
<evidence type="ECO:0000256" key="3">
    <source>
        <dbReference type="ARBA" id="ARBA00022723"/>
    </source>
</evidence>
<dbReference type="PANTHER" id="PTHR43286">
    <property type="entry name" value="ENDONUCLEASE III-LIKE PROTEIN 1"/>
    <property type="match status" value="1"/>
</dbReference>
<comment type="cofactor">
    <cofactor evidence="12">
        <name>[4Fe-4S] cluster</name>
        <dbReference type="ChEBI" id="CHEBI:49883"/>
    </cofactor>
    <text evidence="12">Binds 1 [4Fe-4S] cluster.</text>
</comment>
<dbReference type="HAMAP" id="MF_00942">
    <property type="entry name" value="Nth"/>
    <property type="match status" value="1"/>
</dbReference>
<keyword evidence="11 12" id="KW-0326">Glycosidase</keyword>
<dbReference type="InterPro" id="IPR003265">
    <property type="entry name" value="HhH-GPD_domain"/>
</dbReference>
<dbReference type="GO" id="GO:0006289">
    <property type="term" value="P:nucleotide-excision repair"/>
    <property type="evidence" value="ECO:0007669"/>
    <property type="project" value="TreeGrafter"/>
</dbReference>
<dbReference type="AlphaFoldDB" id="A0A2J6X9J0"/>
<feature type="binding site" evidence="12">
    <location>
        <position position="209"/>
    </location>
    <ligand>
        <name>[4Fe-4S] cluster</name>
        <dbReference type="ChEBI" id="CHEBI:49883"/>
    </ligand>
</feature>
<dbReference type="SMART" id="SM00478">
    <property type="entry name" value="ENDO3c"/>
    <property type="match status" value="1"/>
</dbReference>
<evidence type="ECO:0000256" key="9">
    <source>
        <dbReference type="ARBA" id="ARBA00023204"/>
    </source>
</evidence>
<keyword evidence="9 12" id="KW-0234">DNA repair</keyword>
<keyword evidence="10 12" id="KW-0456">Lyase</keyword>
<dbReference type="CDD" id="cd00056">
    <property type="entry name" value="ENDO3c"/>
    <property type="match status" value="1"/>
</dbReference>
<proteinExistence type="inferred from homology"/>
<dbReference type="GO" id="GO:0000703">
    <property type="term" value="F:oxidized pyrimidine nucleobase lesion DNA N-glycosylase activity"/>
    <property type="evidence" value="ECO:0007669"/>
    <property type="project" value="TreeGrafter"/>
</dbReference>
<dbReference type="SUPFAM" id="SSF48150">
    <property type="entry name" value="DNA-glycosylase"/>
    <property type="match status" value="1"/>
</dbReference>
<keyword evidence="8 12" id="KW-0238">DNA-binding</keyword>
<keyword evidence="5 12" id="KW-0378">Hydrolase</keyword>
<evidence type="ECO:0000256" key="8">
    <source>
        <dbReference type="ARBA" id="ARBA00023125"/>
    </source>
</evidence>
<evidence type="ECO:0000313" key="15">
    <source>
        <dbReference type="Proteomes" id="UP000236910"/>
    </source>
</evidence>
<dbReference type="PANTHER" id="PTHR43286:SF1">
    <property type="entry name" value="ENDONUCLEASE III-LIKE PROTEIN 1"/>
    <property type="match status" value="1"/>
</dbReference>
<comment type="catalytic activity">
    <reaction evidence="12">
        <text>2'-deoxyribonucleotide-(2'-deoxyribose 5'-phosphate)-2'-deoxyribonucleotide-DNA = a 3'-end 2'-deoxyribonucleotide-(2,3-dehydro-2,3-deoxyribose 5'-phosphate)-DNA + a 5'-end 5'-phospho-2'-deoxyribonucleoside-DNA + H(+)</text>
        <dbReference type="Rhea" id="RHEA:66592"/>
        <dbReference type="Rhea" id="RHEA-COMP:13180"/>
        <dbReference type="Rhea" id="RHEA-COMP:16897"/>
        <dbReference type="Rhea" id="RHEA-COMP:17067"/>
        <dbReference type="ChEBI" id="CHEBI:15378"/>
        <dbReference type="ChEBI" id="CHEBI:136412"/>
        <dbReference type="ChEBI" id="CHEBI:157695"/>
        <dbReference type="ChEBI" id="CHEBI:167181"/>
        <dbReference type="EC" id="4.2.99.18"/>
    </reaction>
</comment>
<dbReference type="PROSITE" id="PS00764">
    <property type="entry name" value="ENDONUCLEASE_III_1"/>
    <property type="match status" value="1"/>
</dbReference>
<dbReference type="FunFam" id="1.10.1670.10:FF:000001">
    <property type="entry name" value="Endonuclease III"/>
    <property type="match status" value="1"/>
</dbReference>
<evidence type="ECO:0000256" key="1">
    <source>
        <dbReference type="ARBA" id="ARBA00008343"/>
    </source>
</evidence>
<comment type="function">
    <text evidence="12">DNA repair enzyme that has both DNA N-glycosylase activity and AP-lyase activity. The DNA N-glycosylase activity releases various damaged pyrimidines from DNA by cleaving the N-glycosidic bond, leaving an AP (apurinic/apyrimidinic) site. The AP-lyase activity cleaves the phosphodiester bond 3' to the AP site by a beta-elimination, leaving a 3'-terminal unsaturated sugar and a product with a terminal 5'-phosphate.</text>
</comment>
<evidence type="ECO:0000256" key="11">
    <source>
        <dbReference type="ARBA" id="ARBA00023295"/>
    </source>
</evidence>
<dbReference type="PIRSF" id="PIRSF001435">
    <property type="entry name" value="Nth"/>
    <property type="match status" value="1"/>
</dbReference>
<feature type="binding site" evidence="12">
    <location>
        <position position="193"/>
    </location>
    <ligand>
        <name>[4Fe-4S] cluster</name>
        <dbReference type="ChEBI" id="CHEBI:49883"/>
    </ligand>
</feature>
<evidence type="ECO:0000256" key="12">
    <source>
        <dbReference type="HAMAP-Rule" id="MF_00942"/>
    </source>
</evidence>
<dbReference type="Pfam" id="PF00633">
    <property type="entry name" value="HHH"/>
    <property type="match status" value="1"/>
</dbReference>
<evidence type="ECO:0000256" key="2">
    <source>
        <dbReference type="ARBA" id="ARBA00022485"/>
    </source>
</evidence>
<feature type="binding site" evidence="12">
    <location>
        <position position="203"/>
    </location>
    <ligand>
        <name>[4Fe-4S] cluster</name>
        <dbReference type="ChEBI" id="CHEBI:49883"/>
    </ligand>
</feature>
<dbReference type="SMART" id="SM00525">
    <property type="entry name" value="FES"/>
    <property type="match status" value="1"/>
</dbReference>
<organism evidence="14 15">
    <name type="scientific">Caldisericum exile</name>
    <dbReference type="NCBI Taxonomy" id="693075"/>
    <lineage>
        <taxon>Bacteria</taxon>
        <taxon>Pseudomonadati</taxon>
        <taxon>Caldisericota/Cryosericota group</taxon>
        <taxon>Caldisericota</taxon>
        <taxon>Caldisericia</taxon>
        <taxon>Caldisericales</taxon>
        <taxon>Caldisericaceae</taxon>
        <taxon>Caldisericum</taxon>
    </lineage>
</organism>
<dbReference type="GO" id="GO:0046872">
    <property type="term" value="F:metal ion binding"/>
    <property type="evidence" value="ECO:0007669"/>
    <property type="project" value="UniProtKB-KW"/>
</dbReference>
<comment type="similarity">
    <text evidence="1 12">Belongs to the Nth/MutY family.</text>
</comment>
<keyword evidence="7 12" id="KW-0411">Iron-sulfur</keyword>
<keyword evidence="14" id="KW-0255">Endonuclease</keyword>
<keyword evidence="14" id="KW-0540">Nuclease</keyword>
<dbReference type="InterPro" id="IPR005759">
    <property type="entry name" value="Nth"/>
</dbReference>
<dbReference type="InterPro" id="IPR011257">
    <property type="entry name" value="DNA_glycosylase"/>
</dbReference>
<evidence type="ECO:0000259" key="13">
    <source>
        <dbReference type="SMART" id="SM00478"/>
    </source>
</evidence>
<dbReference type="Pfam" id="PF00730">
    <property type="entry name" value="HhH-GPD"/>
    <property type="match status" value="1"/>
</dbReference>
<dbReference type="Proteomes" id="UP000236910">
    <property type="component" value="Unassembled WGS sequence"/>
</dbReference>
<evidence type="ECO:0000313" key="14">
    <source>
        <dbReference type="EMBL" id="PMP84121.1"/>
    </source>
</evidence>